<protein>
    <submittedName>
        <fullName evidence="3">IS5 family transposase</fullName>
    </submittedName>
</protein>
<dbReference type="Pfam" id="PF13340">
    <property type="entry name" value="DUF4096"/>
    <property type="match status" value="1"/>
</dbReference>
<dbReference type="NCBIfam" id="NF033580">
    <property type="entry name" value="transpos_IS5_3"/>
    <property type="match status" value="1"/>
</dbReference>
<accession>A0ABS0MYT6</accession>
<dbReference type="PANTHER" id="PTHR30007">
    <property type="entry name" value="PHP DOMAIN PROTEIN"/>
    <property type="match status" value="1"/>
</dbReference>
<evidence type="ECO:0000313" key="3">
    <source>
        <dbReference type="EMBL" id="MBH3441884.1"/>
    </source>
</evidence>
<organism evidence="3 4">
    <name type="scientific">Pseudomonas luteola</name>
    <dbReference type="NCBI Taxonomy" id="47886"/>
    <lineage>
        <taxon>Bacteria</taxon>
        <taxon>Pseudomonadati</taxon>
        <taxon>Pseudomonadota</taxon>
        <taxon>Gammaproteobacteria</taxon>
        <taxon>Pseudomonadales</taxon>
        <taxon>Pseudomonadaceae</taxon>
        <taxon>Pseudomonas</taxon>
    </lineage>
</organism>
<evidence type="ECO:0000313" key="4">
    <source>
        <dbReference type="Proteomes" id="UP000638986"/>
    </source>
</evidence>
<dbReference type="EMBL" id="JADTXM010000032">
    <property type="protein sequence ID" value="MBH3441884.1"/>
    <property type="molecule type" value="Genomic_DNA"/>
</dbReference>
<feature type="domain" description="Transposase IS4-like" evidence="1">
    <location>
        <begin position="121"/>
        <end position="258"/>
    </location>
</feature>
<dbReference type="PANTHER" id="PTHR30007:SF1">
    <property type="entry name" value="BLR1914 PROTEIN"/>
    <property type="match status" value="1"/>
</dbReference>
<dbReference type="InterPro" id="IPR025161">
    <property type="entry name" value="IS402-like_dom"/>
</dbReference>
<gene>
    <name evidence="3" type="ORF">I5Q09_24720</name>
</gene>
<feature type="domain" description="Insertion element IS402-like" evidence="2">
    <location>
        <begin position="8"/>
        <end position="84"/>
    </location>
</feature>
<proteinExistence type="predicted"/>
<dbReference type="Proteomes" id="UP000638986">
    <property type="component" value="Unassembled WGS sequence"/>
</dbReference>
<reference evidence="3 4" key="1">
    <citation type="submission" date="2020-11" db="EMBL/GenBank/DDBJ databases">
        <title>Enhanced detection system for hospital associated transmission using whole genome sequencing surveillance.</title>
        <authorList>
            <person name="Harrison L.H."/>
            <person name="Van Tyne D."/>
            <person name="Marsh J.W."/>
            <person name="Griffith M.P."/>
            <person name="Snyder D.J."/>
            <person name="Cooper V.S."/>
            <person name="Mustapha M."/>
        </authorList>
    </citation>
    <scope>NUCLEOTIDE SEQUENCE [LARGE SCALE GENOMIC DNA]</scope>
    <source>
        <strain evidence="3 4">PSB00013</strain>
    </source>
</reference>
<evidence type="ECO:0000259" key="2">
    <source>
        <dbReference type="Pfam" id="PF13340"/>
    </source>
</evidence>
<dbReference type="RefSeq" id="WP_197873587.1">
    <property type="nucleotide sequence ID" value="NZ_JADTXM010000032.1"/>
</dbReference>
<sequence length="268" mass="30610">MRHRKEITAALWKRIKPLLPEHKLSPKGGRPRLDDELALNGIVFVLRTGIPWEDLPQELGYGSGMTCWRRLKQWQACGVWHRLHRVLLEELCDADCLDLSRASVDAASVSKPPGGLCTGPNPTDRGKLGSKRHLITDRNGVPLAFYVSGANRHDSIMFEPLVDALPTPEGKPSRARRWPKKLHADKAYDIERCHRHLRTRGIADRIARKGVDSKERLGQHRWVVERTHAWLAGMGKLRIRFERRLDTHRALLSLACSIICLRSLERFC</sequence>
<comment type="caution">
    <text evidence="3">The sequence shown here is derived from an EMBL/GenBank/DDBJ whole genome shotgun (WGS) entry which is preliminary data.</text>
</comment>
<dbReference type="Pfam" id="PF01609">
    <property type="entry name" value="DDE_Tnp_1"/>
    <property type="match status" value="1"/>
</dbReference>
<evidence type="ECO:0000259" key="1">
    <source>
        <dbReference type="Pfam" id="PF01609"/>
    </source>
</evidence>
<name>A0ABS0MYT6_PSELU</name>
<dbReference type="InterPro" id="IPR002559">
    <property type="entry name" value="Transposase_11"/>
</dbReference>